<gene>
    <name evidence="1" type="ORF">AW09_003314</name>
</gene>
<sequence length="185" mass="20277">MAADFGLIVDAAERCAHELSSQRSGDRLAKRGLANSGRADKAQNGSVPARVELAHREKLDDTLLDLVEAEMIGVEDLTGFGNLDPIRLGCPPWQLDQPVEIGTHHRVLRRSVRHARQALQLLVCLACHLLGHLGFGDGFAQRLDLDAVAGFPFPEFLLDRLQLLAQQVFALTLIDVRLGTLVEFA</sequence>
<accession>A0A080LSY5</accession>
<dbReference type="EMBL" id="JDVG02000528">
    <property type="protein sequence ID" value="KFB71547.1"/>
    <property type="molecule type" value="Genomic_DNA"/>
</dbReference>
<proteinExistence type="predicted"/>
<dbReference type="AntiFam" id="ANF00086">
    <property type="entry name" value="Shadow ORF (opposite lon)"/>
</dbReference>
<dbReference type="AlphaFoldDB" id="A0A080LSY5"/>
<comment type="caution">
    <text evidence="1">The sequence shown here is derived from an EMBL/GenBank/DDBJ whole genome shotgun (WGS) entry which is preliminary data.</text>
</comment>
<evidence type="ECO:0000313" key="1">
    <source>
        <dbReference type="EMBL" id="KFB71547.1"/>
    </source>
</evidence>
<dbReference type="Proteomes" id="UP000020077">
    <property type="component" value="Unassembled WGS sequence"/>
</dbReference>
<organism evidence="1 2">
    <name type="scientific">Candidatus Accumulibacter phosphatis</name>
    <dbReference type="NCBI Taxonomy" id="327160"/>
    <lineage>
        <taxon>Bacteria</taxon>
        <taxon>Pseudomonadati</taxon>
        <taxon>Pseudomonadota</taxon>
        <taxon>Betaproteobacteria</taxon>
        <taxon>Candidatus Accumulibacter</taxon>
    </lineage>
</organism>
<evidence type="ECO:0000313" key="2">
    <source>
        <dbReference type="Proteomes" id="UP000020077"/>
    </source>
</evidence>
<protein>
    <submittedName>
        <fullName evidence="1">Uncharacterized protein</fullName>
    </submittedName>
</protein>
<reference evidence="1 2" key="1">
    <citation type="submission" date="2014-02" db="EMBL/GenBank/DDBJ databases">
        <title>Expanding our view of genomic diversity in Candidatus Accumulibacter clades.</title>
        <authorList>
            <person name="Skennerton C.T."/>
            <person name="Barr J.J."/>
            <person name="Slater F.R."/>
            <person name="Bond P.L."/>
            <person name="Tyson G.W."/>
        </authorList>
    </citation>
    <scope>NUCLEOTIDE SEQUENCE [LARGE SCALE GENOMIC DNA]</scope>
    <source>
        <strain evidence="2">BA-91</strain>
    </source>
</reference>
<name>A0A080LSY5_9PROT</name>